<gene>
    <name evidence="2" type="ORF">E2C01_068428</name>
</gene>
<evidence type="ECO:0000256" key="1">
    <source>
        <dbReference type="SAM" id="MobiDB-lite"/>
    </source>
</evidence>
<reference evidence="2 3" key="1">
    <citation type="submission" date="2019-05" db="EMBL/GenBank/DDBJ databases">
        <title>Another draft genome of Portunus trituberculatus and its Hox gene families provides insights of decapod evolution.</title>
        <authorList>
            <person name="Jeong J.-H."/>
            <person name="Song I."/>
            <person name="Kim S."/>
            <person name="Choi T."/>
            <person name="Kim D."/>
            <person name="Ryu S."/>
            <person name="Kim W."/>
        </authorList>
    </citation>
    <scope>NUCLEOTIDE SEQUENCE [LARGE SCALE GENOMIC DNA]</scope>
    <source>
        <tissue evidence="2">Muscle</tissue>
    </source>
</reference>
<feature type="region of interest" description="Disordered" evidence="1">
    <location>
        <begin position="121"/>
        <end position="144"/>
    </location>
</feature>
<protein>
    <submittedName>
        <fullName evidence="2">Uncharacterized protein</fullName>
    </submittedName>
</protein>
<dbReference type="AlphaFoldDB" id="A0A5B7HVS5"/>
<proteinExistence type="predicted"/>
<keyword evidence="3" id="KW-1185">Reference proteome</keyword>
<dbReference type="Proteomes" id="UP000324222">
    <property type="component" value="Unassembled WGS sequence"/>
</dbReference>
<accession>A0A5B7HVS5</accession>
<evidence type="ECO:0000313" key="3">
    <source>
        <dbReference type="Proteomes" id="UP000324222"/>
    </source>
</evidence>
<name>A0A5B7HVS5_PORTR</name>
<comment type="caution">
    <text evidence="2">The sequence shown here is derived from an EMBL/GenBank/DDBJ whole genome shotgun (WGS) entry which is preliminary data.</text>
</comment>
<sequence>MEFGRVVTGSALCVFCSWTGLDREVWTVSTRVPGVSMLEIHPAAVMNLLQAQQGVVSSPLWYSEPRCVWHHRVSTKVNIHARNLLRLQPNCSGFFQRHQRMKRGEARAGVKTKTFPLVSSVKGEAKNPPVSGAASKNHHCCEKD</sequence>
<organism evidence="2 3">
    <name type="scientific">Portunus trituberculatus</name>
    <name type="common">Swimming crab</name>
    <name type="synonym">Neptunus trituberculatus</name>
    <dbReference type="NCBI Taxonomy" id="210409"/>
    <lineage>
        <taxon>Eukaryota</taxon>
        <taxon>Metazoa</taxon>
        <taxon>Ecdysozoa</taxon>
        <taxon>Arthropoda</taxon>
        <taxon>Crustacea</taxon>
        <taxon>Multicrustacea</taxon>
        <taxon>Malacostraca</taxon>
        <taxon>Eumalacostraca</taxon>
        <taxon>Eucarida</taxon>
        <taxon>Decapoda</taxon>
        <taxon>Pleocyemata</taxon>
        <taxon>Brachyura</taxon>
        <taxon>Eubrachyura</taxon>
        <taxon>Portunoidea</taxon>
        <taxon>Portunidae</taxon>
        <taxon>Portuninae</taxon>
        <taxon>Portunus</taxon>
    </lineage>
</organism>
<dbReference type="EMBL" id="VSRR010038205">
    <property type="protein sequence ID" value="MPC74083.1"/>
    <property type="molecule type" value="Genomic_DNA"/>
</dbReference>
<evidence type="ECO:0000313" key="2">
    <source>
        <dbReference type="EMBL" id="MPC74083.1"/>
    </source>
</evidence>